<dbReference type="PANTHER" id="PTHR10272">
    <property type="entry name" value="PLATELET-ACTIVATING FACTOR ACETYLHYDROLASE"/>
    <property type="match status" value="1"/>
</dbReference>
<dbReference type="GO" id="GO:0003847">
    <property type="term" value="F:1-alkyl-2-acetylglycerophosphocholine esterase activity"/>
    <property type="evidence" value="ECO:0007669"/>
    <property type="project" value="UniProtKB-EC"/>
</dbReference>
<dbReference type="Pfam" id="PF03403">
    <property type="entry name" value="PAF-AH_p_II"/>
    <property type="match status" value="1"/>
</dbReference>
<feature type="compositionally biased region" description="Basic residues" evidence="5">
    <location>
        <begin position="20"/>
        <end position="34"/>
    </location>
</feature>
<keyword evidence="7" id="KW-1185">Reference proteome</keyword>
<feature type="region of interest" description="Disordered" evidence="5">
    <location>
        <begin position="1"/>
        <end position="38"/>
    </location>
</feature>
<accession>A0A9Q9AJC1</accession>
<evidence type="ECO:0000256" key="5">
    <source>
        <dbReference type="SAM" id="MobiDB-lite"/>
    </source>
</evidence>
<evidence type="ECO:0000256" key="2">
    <source>
        <dbReference type="ARBA" id="ARBA00022801"/>
    </source>
</evidence>
<dbReference type="EMBL" id="CP099418">
    <property type="protein sequence ID" value="USW47993.1"/>
    <property type="molecule type" value="Genomic_DNA"/>
</dbReference>
<dbReference type="GO" id="GO:0016042">
    <property type="term" value="P:lipid catabolic process"/>
    <property type="evidence" value="ECO:0007669"/>
    <property type="project" value="UniProtKB-KW"/>
</dbReference>
<dbReference type="EC" id="3.1.1.47" evidence="1"/>
<feature type="compositionally biased region" description="Low complexity" evidence="5">
    <location>
        <begin position="626"/>
        <end position="636"/>
    </location>
</feature>
<dbReference type="OrthoDB" id="2363873at2759"/>
<gene>
    <name evidence="6" type="ORF">Slin15195_G013120</name>
</gene>
<protein>
    <recommendedName>
        <fullName evidence="1">1-alkyl-2-acetylglycerophosphocholine esterase</fullName>
        <ecNumber evidence="1">3.1.1.47</ecNumber>
    </recommendedName>
</protein>
<evidence type="ECO:0000256" key="3">
    <source>
        <dbReference type="ARBA" id="ARBA00022963"/>
    </source>
</evidence>
<evidence type="ECO:0000313" key="7">
    <source>
        <dbReference type="Proteomes" id="UP001056384"/>
    </source>
</evidence>
<feature type="region of interest" description="Disordered" evidence="5">
    <location>
        <begin position="594"/>
        <end position="636"/>
    </location>
</feature>
<keyword evidence="4" id="KW-0443">Lipid metabolism</keyword>
<dbReference type="Gene3D" id="3.40.50.1820">
    <property type="entry name" value="alpha/beta hydrolase"/>
    <property type="match status" value="1"/>
</dbReference>
<keyword evidence="2" id="KW-0378">Hydrolase</keyword>
<keyword evidence="3" id="KW-0442">Lipid degradation</keyword>
<evidence type="ECO:0000256" key="4">
    <source>
        <dbReference type="ARBA" id="ARBA00023098"/>
    </source>
</evidence>
<reference evidence="6" key="1">
    <citation type="submission" date="2022-06" db="EMBL/GenBank/DDBJ databases">
        <title>Complete genome sequences of two strains of the flax pathogen Septoria linicola.</title>
        <authorList>
            <person name="Lapalu N."/>
            <person name="Simon A."/>
            <person name="Demenou B."/>
            <person name="Paumier D."/>
            <person name="Guillot M.-P."/>
            <person name="Gout L."/>
            <person name="Valade R."/>
        </authorList>
    </citation>
    <scope>NUCLEOTIDE SEQUENCE</scope>
    <source>
        <strain evidence="6">SE15195</strain>
    </source>
</reference>
<feature type="compositionally biased region" description="Basic and acidic residues" evidence="5">
    <location>
        <begin position="596"/>
        <end position="624"/>
    </location>
</feature>
<dbReference type="SUPFAM" id="SSF53474">
    <property type="entry name" value="alpha/beta-Hydrolases"/>
    <property type="match status" value="1"/>
</dbReference>
<dbReference type="Proteomes" id="UP001056384">
    <property type="component" value="Chromosome 1"/>
</dbReference>
<evidence type="ECO:0000313" key="6">
    <source>
        <dbReference type="EMBL" id="USW47993.1"/>
    </source>
</evidence>
<sequence length="636" mass="71482">MPGMKLPAGHPNLGAEKTSKPPHAKKANKRRAPRGFRDRTWIPGKTLPTYTGPYPVGTMEIEVPAANPQTFSHISRNQRHLLQLETVLMTIYYPASIDQEEKLAKTSNKWSRELWLGRPRVGIAMGYGRFAGVGALAVPIFSTSMFSKLPAFRNAPLANYWAPNVDTKSEEGMKAKHEAGSKPDDSFPDEPVFPVILFSHGLGGTRTMYSSVCGEFASYGFIVLAVEHRDGSGPRTYINHAKHGEGTMTDLENRGGIDHHHYEKKRGYAIVDYIFPKDNPMDTAPSNEKGVDTELRDAQKDLRLAEIEEAFSVLTEIVAGNGKLIADKNLRKKGYKGSSRHGLEDVEWSRWKGRARLDHVTAAGHSFGAATTVDILRLGKRFDYVSQGIIYDIWGAGTRSADDSEPDNRVRAPLLAINSEAFTYWPSNFELVESIVKEAQSEPLSCPAWLMTIRGTVHISQSDFSLLYPHVSSFFLKMMANPQRALDLNLNASLEFLDQTLPSDMASVNRAYKNEQLLEQTLNPLERISTNLLHKPKNEKWLAARLHIRHEWLYRMSPKLFRQLMRTEDKRKGKEPESGDEIWLHYKPTTQSVEEYLERTTGKSKFDTEERKTAEGTDKVEPVDPRSPSRGGSVSS</sequence>
<proteinExistence type="predicted"/>
<organism evidence="6 7">
    <name type="scientific">Septoria linicola</name>
    <dbReference type="NCBI Taxonomy" id="215465"/>
    <lineage>
        <taxon>Eukaryota</taxon>
        <taxon>Fungi</taxon>
        <taxon>Dikarya</taxon>
        <taxon>Ascomycota</taxon>
        <taxon>Pezizomycotina</taxon>
        <taxon>Dothideomycetes</taxon>
        <taxon>Dothideomycetidae</taxon>
        <taxon>Mycosphaerellales</taxon>
        <taxon>Mycosphaerellaceae</taxon>
        <taxon>Septoria</taxon>
    </lineage>
</organism>
<dbReference type="AlphaFoldDB" id="A0A9Q9AJC1"/>
<dbReference type="InterPro" id="IPR029058">
    <property type="entry name" value="AB_hydrolase_fold"/>
</dbReference>
<name>A0A9Q9AJC1_9PEZI</name>
<dbReference type="PANTHER" id="PTHR10272:SF0">
    <property type="entry name" value="PLATELET-ACTIVATING FACTOR ACETYLHYDROLASE"/>
    <property type="match status" value="1"/>
</dbReference>
<evidence type="ECO:0000256" key="1">
    <source>
        <dbReference type="ARBA" id="ARBA00013201"/>
    </source>
</evidence>